<accession>A0A812WNZ6</accession>
<dbReference type="SUPFAM" id="SSF56112">
    <property type="entry name" value="Protein kinase-like (PK-like)"/>
    <property type="match status" value="1"/>
</dbReference>
<dbReference type="InterPro" id="IPR011009">
    <property type="entry name" value="Kinase-like_dom_sf"/>
</dbReference>
<keyword evidence="2" id="KW-1185">Reference proteome</keyword>
<organism evidence="1 2">
    <name type="scientific">Symbiodinium pilosum</name>
    <name type="common">Dinoflagellate</name>
    <dbReference type="NCBI Taxonomy" id="2952"/>
    <lineage>
        <taxon>Eukaryota</taxon>
        <taxon>Sar</taxon>
        <taxon>Alveolata</taxon>
        <taxon>Dinophyceae</taxon>
        <taxon>Suessiales</taxon>
        <taxon>Symbiodiniaceae</taxon>
        <taxon>Symbiodinium</taxon>
    </lineage>
</organism>
<dbReference type="Gene3D" id="1.10.510.10">
    <property type="entry name" value="Transferase(Phosphotransferase) domain 1"/>
    <property type="match status" value="1"/>
</dbReference>
<dbReference type="OrthoDB" id="441522at2759"/>
<protein>
    <submittedName>
        <fullName evidence="1">GUSB protein</fullName>
    </submittedName>
</protein>
<feature type="non-terminal residue" evidence="1">
    <location>
        <position position="1"/>
    </location>
</feature>
<dbReference type="Proteomes" id="UP000649617">
    <property type="component" value="Unassembled WGS sequence"/>
</dbReference>
<proteinExistence type="predicted"/>
<evidence type="ECO:0000313" key="2">
    <source>
        <dbReference type="Proteomes" id="UP000649617"/>
    </source>
</evidence>
<evidence type="ECO:0000313" key="1">
    <source>
        <dbReference type="EMBL" id="CAE7694669.1"/>
    </source>
</evidence>
<comment type="caution">
    <text evidence="1">The sequence shown here is derived from an EMBL/GenBank/DDBJ whole genome shotgun (WGS) entry which is preliminary data.</text>
</comment>
<name>A0A812WNZ6_SYMPI</name>
<sequence length="475" mass="53806">PANILLDADGTPKMADFGLAAAVKDNSGEDKLAVEQIAGTPGRGSRRWLLALESSRFQQIIEDTGATCVAYGDDPLARISERRRGMLLESLGRRMLEQTYPERRVQNACSTLACVNGRRRPPHLAEWDFTLGGQRVELKAAKLCFIPSHSTWRVSFRHVKLERDGARQTQPFDELYLLIYTPGGFYLVQHDLKTGVSKSGACTQAQGHTIYVQGRSGQTWQESLDRILTRLVRQGDCKLVHRANKFDWQISALYAELLRSADHFYERVYDQVPLNDIGPSLRALRVQKIAFEVDKMQNPRCNFTSASGEVVKGRRRGEHNAAVDWIRDGVRVEVKHAKARFDPGPQRWRCTFGSIKEDWTSSADNIYFDELWLAMYGPMGLDFFRHPEYSSRLASNGLRTSYDGKRLEVLGKRHELCVNAAIQQMKVKLEVAHAEHFCSIQWNRQSGHSCNSLATAPCASEMFESPKREKTVGMR</sequence>
<dbReference type="AlphaFoldDB" id="A0A812WNZ6"/>
<dbReference type="EMBL" id="CAJNIZ010044598">
    <property type="protein sequence ID" value="CAE7694669.1"/>
    <property type="molecule type" value="Genomic_DNA"/>
</dbReference>
<reference evidence="1" key="1">
    <citation type="submission" date="2021-02" db="EMBL/GenBank/DDBJ databases">
        <authorList>
            <person name="Dougan E. K."/>
            <person name="Rhodes N."/>
            <person name="Thang M."/>
            <person name="Chan C."/>
        </authorList>
    </citation>
    <scope>NUCLEOTIDE SEQUENCE</scope>
</reference>
<gene>
    <name evidence="1" type="primary">GUSB</name>
    <name evidence="1" type="ORF">SPIL2461_LOCUS19473</name>
</gene>